<dbReference type="Gene3D" id="3.30.70.2970">
    <property type="entry name" value="Protein of unknown function (DUF541), domain 2"/>
    <property type="match status" value="1"/>
</dbReference>
<dbReference type="PANTHER" id="PTHR34387:SF2">
    <property type="entry name" value="SLR1258 PROTEIN"/>
    <property type="match status" value="1"/>
</dbReference>
<evidence type="ECO:0000313" key="1">
    <source>
        <dbReference type="EMBL" id="SUZ54769.1"/>
    </source>
</evidence>
<dbReference type="InterPro" id="IPR052022">
    <property type="entry name" value="26kDa_periplasmic_antigen"/>
</dbReference>
<dbReference type="AlphaFoldDB" id="A0A381NK73"/>
<dbReference type="GO" id="GO:0006974">
    <property type="term" value="P:DNA damage response"/>
    <property type="evidence" value="ECO:0007669"/>
    <property type="project" value="TreeGrafter"/>
</dbReference>
<organism evidence="1">
    <name type="scientific">marine metagenome</name>
    <dbReference type="NCBI Taxonomy" id="408172"/>
    <lineage>
        <taxon>unclassified sequences</taxon>
        <taxon>metagenomes</taxon>
        <taxon>ecological metagenomes</taxon>
    </lineage>
</organism>
<proteinExistence type="predicted"/>
<evidence type="ECO:0008006" key="2">
    <source>
        <dbReference type="Google" id="ProtNLM"/>
    </source>
</evidence>
<gene>
    <name evidence="1" type="ORF">METZ01_LOCUS7623</name>
</gene>
<dbReference type="EMBL" id="UINC01000406">
    <property type="protein sequence ID" value="SUZ54769.1"/>
    <property type="molecule type" value="Genomic_DNA"/>
</dbReference>
<dbReference type="Gene3D" id="3.30.110.170">
    <property type="entry name" value="Protein of unknown function (DUF541), domain 1"/>
    <property type="match status" value="1"/>
</dbReference>
<accession>A0A381NK73</accession>
<reference evidence="1" key="1">
    <citation type="submission" date="2018-05" db="EMBL/GenBank/DDBJ databases">
        <authorList>
            <person name="Lanie J.A."/>
            <person name="Ng W.-L."/>
            <person name="Kazmierczak K.M."/>
            <person name="Andrzejewski T.M."/>
            <person name="Davidsen T.M."/>
            <person name="Wayne K.J."/>
            <person name="Tettelin H."/>
            <person name="Glass J.I."/>
            <person name="Rusch D."/>
            <person name="Podicherti R."/>
            <person name="Tsui H.-C.T."/>
            <person name="Winkler M.E."/>
        </authorList>
    </citation>
    <scope>NUCLEOTIDE SEQUENCE</scope>
</reference>
<sequence>MYAMPISEKLWEIDTMDRTIIQSKKILVSLGAALALLLAVACSSDNAGDGATGNLSELPSAAGGSEAAAHLLRSGSGVNTGIWVNGTGKATGDPDLGLLSLGVEALADTASDARGMAAGAIDATISVLRSNNIQDRDMQTSQFSISPRYNTQEITRCGGCRAEFERVLIGYQVTNTLTIKVRELDNIGNIIDGAIDAADNLVRIDRVSFTIENIKPLQNEAREEAIADLFTKANAMATLAGVKLGKLVFLTESGSSVPQSFSRIESAAAFGFAGDKSTSILAGELDANVNVQGVFAIAD</sequence>
<dbReference type="PANTHER" id="PTHR34387">
    <property type="entry name" value="SLR1258 PROTEIN"/>
    <property type="match status" value="1"/>
</dbReference>
<dbReference type="InterPro" id="IPR007497">
    <property type="entry name" value="SIMPL/DUF541"/>
</dbReference>
<dbReference type="Pfam" id="PF04402">
    <property type="entry name" value="SIMPL"/>
    <property type="match status" value="1"/>
</dbReference>
<protein>
    <recommendedName>
        <fullName evidence="2">DUF541 domain-containing protein</fullName>
    </recommendedName>
</protein>
<name>A0A381NK73_9ZZZZ</name>